<protein>
    <submittedName>
        <fullName evidence="1">TIGR03546 family protein</fullName>
    </submittedName>
</protein>
<gene>
    <name evidence="1" type="ORF">ABVT43_07705</name>
</gene>
<keyword evidence="2" id="KW-1185">Reference proteome</keyword>
<dbReference type="Pfam" id="PF09835">
    <property type="entry name" value="DUF2062"/>
    <property type="match status" value="1"/>
</dbReference>
<organism evidence="1 2">
    <name type="scientific">Aliikangiella maris</name>
    <dbReference type="NCBI Taxonomy" id="3162458"/>
    <lineage>
        <taxon>Bacteria</taxon>
        <taxon>Pseudomonadati</taxon>
        <taxon>Pseudomonadota</taxon>
        <taxon>Gammaproteobacteria</taxon>
        <taxon>Oceanospirillales</taxon>
        <taxon>Pleioneaceae</taxon>
        <taxon>Aliikangiella</taxon>
    </lineage>
</organism>
<dbReference type="InterPro" id="IPR019935">
    <property type="entry name" value="CHP03546"/>
</dbReference>
<dbReference type="NCBIfam" id="TIGR03546">
    <property type="entry name" value="TIGR03546 family protein"/>
    <property type="match status" value="1"/>
</dbReference>
<name>A0ABV2BSX2_9GAMM</name>
<evidence type="ECO:0000313" key="2">
    <source>
        <dbReference type="Proteomes" id="UP001548189"/>
    </source>
</evidence>
<dbReference type="EMBL" id="JBEVCJ010000006">
    <property type="protein sequence ID" value="MET1255004.1"/>
    <property type="molecule type" value="Genomic_DNA"/>
</dbReference>
<comment type="caution">
    <text evidence="1">The sequence shown here is derived from an EMBL/GenBank/DDBJ whole genome shotgun (WGS) entry which is preliminary data.</text>
</comment>
<dbReference type="Proteomes" id="UP001548189">
    <property type="component" value="Unassembled WGS sequence"/>
</dbReference>
<proteinExistence type="predicted"/>
<reference evidence="1 2" key="1">
    <citation type="submission" date="2024-06" db="EMBL/GenBank/DDBJ databases">
        <authorList>
            <person name="Li F."/>
        </authorList>
    </citation>
    <scope>NUCLEOTIDE SEQUENCE [LARGE SCALE GENOMIC DNA]</scope>
    <source>
        <strain evidence="1 2">GXAS 311</strain>
    </source>
</reference>
<evidence type="ECO:0000313" key="1">
    <source>
        <dbReference type="EMBL" id="MET1255004.1"/>
    </source>
</evidence>
<accession>A0ABV2BSX2</accession>
<dbReference type="InterPro" id="IPR018639">
    <property type="entry name" value="DUF2062"/>
</dbReference>
<sequence>MLTILVKLFKALNSEQSPGQLAGAVSLAAIIGVTPLLSLHNVLVILLVLWFRVNLTMFIVAWPLFTVLGLILSQPAESIGLTILQAQSLVPMWESFYNTVVGRWSNFYHAGVIGSLVIALGLAIVLFPISNRAVSLYRDKWLEKVEQYRIVKLLKASKFWQVYQSLSN</sequence>